<keyword evidence="6" id="KW-0106">Calcium</keyword>
<keyword evidence="3" id="KW-0479">Metal-binding</keyword>
<dbReference type="Proteomes" id="UP000184603">
    <property type="component" value="Unassembled WGS sequence"/>
</dbReference>
<comment type="similarity">
    <text evidence="1">Belongs to the tannase family.</text>
</comment>
<dbReference type="Pfam" id="PF07519">
    <property type="entry name" value="Tannase"/>
    <property type="match status" value="1"/>
</dbReference>
<keyword evidence="7" id="KW-1015">Disulfide bond</keyword>
<proteinExistence type="inferred from homology"/>
<dbReference type="PANTHER" id="PTHR33938:SF15">
    <property type="entry name" value="FERULOYL ESTERASE B-RELATED"/>
    <property type="match status" value="1"/>
</dbReference>
<feature type="signal peptide" evidence="8">
    <location>
        <begin position="1"/>
        <end position="23"/>
    </location>
</feature>
<dbReference type="RefSeq" id="WP_073616673.1">
    <property type="nucleotide sequence ID" value="NZ_FRFE01000046.1"/>
</dbReference>
<gene>
    <name evidence="9" type="ORF">SAMN02745220_04923</name>
</gene>
<keyword evidence="10" id="KW-1185">Reference proteome</keyword>
<reference evidence="9 10" key="1">
    <citation type="submission" date="2016-12" db="EMBL/GenBank/DDBJ databases">
        <authorList>
            <person name="Song W.-J."/>
            <person name="Kurnit D.M."/>
        </authorList>
    </citation>
    <scope>NUCLEOTIDE SEQUENCE [LARGE SCALE GENOMIC DNA]</scope>
    <source>
        <strain evidence="9 10">DSM 18488</strain>
    </source>
</reference>
<dbReference type="AlphaFoldDB" id="A0A1M7YKF4"/>
<evidence type="ECO:0000256" key="5">
    <source>
        <dbReference type="ARBA" id="ARBA00022801"/>
    </source>
</evidence>
<keyword evidence="5" id="KW-0378">Hydrolase</keyword>
<feature type="chain" id="PRO_5009929900" evidence="8">
    <location>
        <begin position="24"/>
        <end position="576"/>
    </location>
</feature>
<keyword evidence="4 8" id="KW-0732">Signal</keyword>
<protein>
    <submittedName>
        <fullName evidence="9">Feruloyl esterase</fullName>
    </submittedName>
</protein>
<dbReference type="GO" id="GO:0052689">
    <property type="term" value="F:carboxylic ester hydrolase activity"/>
    <property type="evidence" value="ECO:0007669"/>
    <property type="project" value="UniProtKB-KW"/>
</dbReference>
<evidence type="ECO:0000256" key="4">
    <source>
        <dbReference type="ARBA" id="ARBA00022729"/>
    </source>
</evidence>
<evidence type="ECO:0000256" key="1">
    <source>
        <dbReference type="ARBA" id="ARBA00006249"/>
    </source>
</evidence>
<evidence type="ECO:0000313" key="10">
    <source>
        <dbReference type="Proteomes" id="UP000184603"/>
    </source>
</evidence>
<evidence type="ECO:0000256" key="3">
    <source>
        <dbReference type="ARBA" id="ARBA00022723"/>
    </source>
</evidence>
<dbReference type="SUPFAM" id="SSF53474">
    <property type="entry name" value="alpha/beta-Hydrolases"/>
    <property type="match status" value="1"/>
</dbReference>
<dbReference type="STRING" id="1121416.SAMN02745220_04923"/>
<organism evidence="9 10">
    <name type="scientific">Desulfopila aestuarii DSM 18488</name>
    <dbReference type="NCBI Taxonomy" id="1121416"/>
    <lineage>
        <taxon>Bacteria</taxon>
        <taxon>Pseudomonadati</taxon>
        <taxon>Thermodesulfobacteriota</taxon>
        <taxon>Desulfobulbia</taxon>
        <taxon>Desulfobulbales</taxon>
        <taxon>Desulfocapsaceae</taxon>
        <taxon>Desulfopila</taxon>
    </lineage>
</organism>
<name>A0A1M7YKF4_9BACT</name>
<dbReference type="PANTHER" id="PTHR33938">
    <property type="entry name" value="FERULOYL ESTERASE B-RELATED"/>
    <property type="match status" value="1"/>
</dbReference>
<evidence type="ECO:0000256" key="2">
    <source>
        <dbReference type="ARBA" id="ARBA00022487"/>
    </source>
</evidence>
<dbReference type="Gene3D" id="3.40.50.1820">
    <property type="entry name" value="alpha/beta hydrolase"/>
    <property type="match status" value="1"/>
</dbReference>
<dbReference type="OrthoDB" id="7062032at2"/>
<evidence type="ECO:0000256" key="6">
    <source>
        <dbReference type="ARBA" id="ARBA00022837"/>
    </source>
</evidence>
<sequence length="576" mass="62007">MKRTVFLVVSMLAGSMVAVGVNAKQHNVPTERTPVIECQDLADAFRYPNTTITTTELAAERSVEVAGIGPMPEHCIVTGKMNERVSPVDGQNYAIGFQMRLPTKWQGRFFYQANGGVDGRIVDAFGDILGGGPTSNGLLKGFAVISSDAGHSMVRGSLIGGGLFGIDPQARLDYGYNAVAELTPMAKNLIKTYYGRVPARSYMVGTSNGGRHTMVAASWLAEEYDGFLASAPGFNLPKAAVAQLWGVQQYATIADNGSNGRPDISSSFSPEDTAMVSDAILAKCDALDGVGDDMVGDPVSCQEQFSIQTDIPTCEGESREGCLTYGQKAVLARVHNGAQDSSGKHLYSNFFWDPGIRSAGWRTWKFANSTNSRDPLAVGFVFMTPPKDPVVLDGTGTTLLDFALNWNGTGFDVDRDAPKIYATNEIYAESAMSFMTPPDLLMKKLHATKGKMIVVHGTGDPVFSAADTVKWYEALTAHYKKHTTDFARLFLVPGMNHSRGGPACDQYDLVDALVQWVEKGVRPTAVIAKARGDGNPEVPATWAPDRSRPLCVYPAVPVYKGDGDVEDASSFSCKIQ</sequence>
<accession>A0A1M7YKF4</accession>
<dbReference type="InterPro" id="IPR029058">
    <property type="entry name" value="AB_hydrolase_fold"/>
</dbReference>
<keyword evidence="2" id="KW-0719">Serine esterase</keyword>
<dbReference type="GO" id="GO:0046872">
    <property type="term" value="F:metal ion binding"/>
    <property type="evidence" value="ECO:0007669"/>
    <property type="project" value="UniProtKB-KW"/>
</dbReference>
<dbReference type="EMBL" id="FRFE01000046">
    <property type="protein sequence ID" value="SHO53094.1"/>
    <property type="molecule type" value="Genomic_DNA"/>
</dbReference>
<evidence type="ECO:0000256" key="8">
    <source>
        <dbReference type="SAM" id="SignalP"/>
    </source>
</evidence>
<evidence type="ECO:0000256" key="7">
    <source>
        <dbReference type="ARBA" id="ARBA00023157"/>
    </source>
</evidence>
<dbReference type="InterPro" id="IPR011118">
    <property type="entry name" value="Tannase/feruloyl_esterase"/>
</dbReference>
<evidence type="ECO:0000313" key="9">
    <source>
        <dbReference type="EMBL" id="SHO53094.1"/>
    </source>
</evidence>